<evidence type="ECO:0000313" key="3">
    <source>
        <dbReference type="Proteomes" id="UP001328733"/>
    </source>
</evidence>
<gene>
    <name evidence="2" type="ORF">V0288_03520</name>
</gene>
<comment type="caution">
    <text evidence="2">The sequence shown here is derived from an EMBL/GenBank/DDBJ whole genome shotgun (WGS) entry which is preliminary data.</text>
</comment>
<dbReference type="RefSeq" id="WP_332863633.1">
    <property type="nucleotide sequence ID" value="NZ_JBAFSM010000004.1"/>
</dbReference>
<evidence type="ECO:0000313" key="2">
    <source>
        <dbReference type="EMBL" id="MEG3436177.1"/>
    </source>
</evidence>
<feature type="chain" id="PRO_5043993061" evidence="1">
    <location>
        <begin position="21"/>
        <end position="137"/>
    </location>
</feature>
<protein>
    <submittedName>
        <fullName evidence="2">Uncharacterized protein</fullName>
    </submittedName>
</protein>
<keyword evidence="3" id="KW-1185">Reference proteome</keyword>
<reference evidence="2 3" key="1">
    <citation type="submission" date="2024-01" db="EMBL/GenBank/DDBJ databases">
        <title>Genomic insights into the taxonomy and metabolism of the cyanobacterium Pannus brasiliensis CCIBt3594.</title>
        <authorList>
            <person name="Machado M."/>
            <person name="Botero N.B."/>
            <person name="Andreote A.P.D."/>
            <person name="Feitosa A.M.T."/>
            <person name="Popin R."/>
            <person name="Sivonen K."/>
            <person name="Fiore M.F."/>
        </authorList>
    </citation>
    <scope>NUCLEOTIDE SEQUENCE [LARGE SCALE GENOMIC DNA]</scope>
    <source>
        <strain evidence="2 3">CCIBt3594</strain>
    </source>
</reference>
<evidence type="ECO:0000256" key="1">
    <source>
        <dbReference type="SAM" id="SignalP"/>
    </source>
</evidence>
<feature type="signal peptide" evidence="1">
    <location>
        <begin position="1"/>
        <end position="20"/>
    </location>
</feature>
<name>A0AAW9QQ95_9CHRO</name>
<accession>A0AAW9QQ95</accession>
<dbReference type="AlphaFoldDB" id="A0AAW9QQ95"/>
<keyword evidence="1" id="KW-0732">Signal</keyword>
<proteinExistence type="predicted"/>
<dbReference type="EMBL" id="JBAFSM010000004">
    <property type="protein sequence ID" value="MEG3436177.1"/>
    <property type="molecule type" value="Genomic_DNA"/>
</dbReference>
<organism evidence="2 3">
    <name type="scientific">Pannus brasiliensis CCIBt3594</name>
    <dbReference type="NCBI Taxonomy" id="1427578"/>
    <lineage>
        <taxon>Bacteria</taxon>
        <taxon>Bacillati</taxon>
        <taxon>Cyanobacteriota</taxon>
        <taxon>Cyanophyceae</taxon>
        <taxon>Oscillatoriophycideae</taxon>
        <taxon>Chroococcales</taxon>
        <taxon>Microcystaceae</taxon>
        <taxon>Pannus</taxon>
    </lineage>
</organism>
<dbReference type="Proteomes" id="UP001328733">
    <property type="component" value="Unassembled WGS sequence"/>
</dbReference>
<sequence>MSRTALLSSLLVFGALMANAEAPAIAQERQLVPVTDTTVRFNPIPGLFNRAFYNETGRFYDMATISGQLNTLFGWRTFPEGSYMDNMIDREGKLVETLYYEVMQAQQAGRLVRTADLENPFDTSLLENPSYLSPGSF</sequence>